<dbReference type="Proteomes" id="UP000502179">
    <property type="component" value="Chromosome"/>
</dbReference>
<dbReference type="InterPro" id="IPR036388">
    <property type="entry name" value="WH-like_DNA-bd_sf"/>
</dbReference>
<protein>
    <submittedName>
        <fullName evidence="1">Winged helix-turn-helix domain-containing protein</fullName>
    </submittedName>
</protein>
<sequence length="195" mass="22359">MVVNRVLRNLGTKSKWLVLEMIYQHPGLSGREIARRVDLSWAPVKEALDDLVDMGLVEWRPVGRAHLYFPNREHLFYPSLEAFFRGLEDSFAGLFEELNLLFRRWGGLLLSLAVFPEKVLAVFEDHSGLPSGLKKELDSLWQRKGLKNLPLELLPLSRVQRELPSLLVAEAIYGLGVDSLARRLSLDEKLSFFDF</sequence>
<dbReference type="InterPro" id="IPR036390">
    <property type="entry name" value="WH_DNA-bd_sf"/>
</dbReference>
<dbReference type="GO" id="GO:0003700">
    <property type="term" value="F:DNA-binding transcription factor activity"/>
    <property type="evidence" value="ECO:0007669"/>
    <property type="project" value="InterPro"/>
</dbReference>
<dbReference type="PROSITE" id="PS50987">
    <property type="entry name" value="HTH_ARSR_2"/>
    <property type="match status" value="1"/>
</dbReference>
<organism evidence="1 2">
    <name type="scientific">Thermosulfuriphilus ammonigenes</name>
    <dbReference type="NCBI Taxonomy" id="1936021"/>
    <lineage>
        <taxon>Bacteria</taxon>
        <taxon>Pseudomonadati</taxon>
        <taxon>Thermodesulfobacteriota</taxon>
        <taxon>Thermodesulfobacteria</taxon>
        <taxon>Thermodesulfobacteriales</taxon>
        <taxon>Thermodesulfobacteriaceae</taxon>
        <taxon>Thermosulfuriphilus</taxon>
    </lineage>
</organism>
<evidence type="ECO:0000313" key="2">
    <source>
        <dbReference type="Proteomes" id="UP000502179"/>
    </source>
</evidence>
<dbReference type="InterPro" id="IPR001845">
    <property type="entry name" value="HTH_ArsR_DNA-bd_dom"/>
</dbReference>
<name>A0A6G7PVP0_9BACT</name>
<gene>
    <name evidence="1" type="ORF">G4V39_05490</name>
</gene>
<dbReference type="EMBL" id="CP048877">
    <property type="protein sequence ID" value="QIJ71754.1"/>
    <property type="molecule type" value="Genomic_DNA"/>
</dbReference>
<dbReference type="Pfam" id="PF13412">
    <property type="entry name" value="HTH_24"/>
    <property type="match status" value="1"/>
</dbReference>
<dbReference type="RefSeq" id="WP_166031972.1">
    <property type="nucleotide sequence ID" value="NZ_CP048877.1"/>
</dbReference>
<proteinExistence type="predicted"/>
<evidence type="ECO:0000313" key="1">
    <source>
        <dbReference type="EMBL" id="QIJ71754.1"/>
    </source>
</evidence>
<dbReference type="KEGG" id="tav:G4V39_05490"/>
<accession>A0A6G7PVP0</accession>
<dbReference type="SUPFAM" id="SSF46785">
    <property type="entry name" value="Winged helix' DNA-binding domain"/>
    <property type="match status" value="1"/>
</dbReference>
<reference evidence="1 2" key="1">
    <citation type="submission" date="2020-02" db="EMBL/GenBank/DDBJ databases">
        <title>Genome analysis of Thermosulfuriphilus ammonigenes ST65T, an anaerobic thermophilic chemolithoautotrophic bacterium isolated from a deep-sea hydrothermal vent.</title>
        <authorList>
            <person name="Slobodkina G."/>
            <person name="Allioux M."/>
            <person name="Merkel A."/>
            <person name="Alain K."/>
            <person name="Jebbar M."/>
            <person name="Slobodkin A."/>
        </authorList>
    </citation>
    <scope>NUCLEOTIDE SEQUENCE [LARGE SCALE GENOMIC DNA]</scope>
    <source>
        <strain evidence="1 2">ST65</strain>
    </source>
</reference>
<keyword evidence="2" id="KW-1185">Reference proteome</keyword>
<dbReference type="Gene3D" id="1.10.10.10">
    <property type="entry name" value="Winged helix-like DNA-binding domain superfamily/Winged helix DNA-binding domain"/>
    <property type="match status" value="1"/>
</dbReference>
<dbReference type="AlphaFoldDB" id="A0A6G7PVP0"/>